<feature type="transmembrane region" description="Helical" evidence="1">
    <location>
        <begin position="178"/>
        <end position="196"/>
    </location>
</feature>
<keyword evidence="4" id="KW-1185">Reference proteome</keyword>
<comment type="caution">
    <text evidence="3">The sequence shown here is derived from an EMBL/GenBank/DDBJ whole genome shotgun (WGS) entry which is preliminary data.</text>
</comment>
<gene>
    <name evidence="3" type="ORF">CQ12_04080</name>
</gene>
<evidence type="ECO:0000256" key="1">
    <source>
        <dbReference type="SAM" id="Phobius"/>
    </source>
</evidence>
<evidence type="ECO:0000256" key="2">
    <source>
        <dbReference type="SAM" id="SignalP"/>
    </source>
</evidence>
<dbReference type="EMBL" id="LLXZ01000215">
    <property type="protein sequence ID" value="KRQ94716.1"/>
    <property type="molecule type" value="Genomic_DNA"/>
</dbReference>
<evidence type="ECO:0008006" key="5">
    <source>
        <dbReference type="Google" id="ProtNLM"/>
    </source>
</evidence>
<reference evidence="3 4" key="1">
    <citation type="submission" date="2014-03" db="EMBL/GenBank/DDBJ databases">
        <title>Bradyrhizobium valentinum sp. nov., isolated from effective nodules of Lupinus mariae-josephae, a lupine endemic of basic-lime soils in Eastern Spain.</title>
        <authorList>
            <person name="Duran D."/>
            <person name="Rey L."/>
            <person name="Navarro A."/>
            <person name="Busquets A."/>
            <person name="Imperial J."/>
            <person name="Ruiz-Argueso T."/>
        </authorList>
    </citation>
    <scope>NUCLEOTIDE SEQUENCE [LARGE SCALE GENOMIC DNA]</scope>
    <source>
        <strain evidence="3 4">PAC68</strain>
    </source>
</reference>
<dbReference type="OrthoDB" id="8218339at2"/>
<feature type="chain" id="PRO_5006442219" description="PEP-CTERM protein-sorting domain-containing protein" evidence="2">
    <location>
        <begin position="25"/>
        <end position="208"/>
    </location>
</feature>
<evidence type="ECO:0000313" key="3">
    <source>
        <dbReference type="EMBL" id="KRQ94716.1"/>
    </source>
</evidence>
<keyword evidence="2" id="KW-0732">Signal</keyword>
<keyword evidence="1" id="KW-0812">Transmembrane</keyword>
<protein>
    <recommendedName>
        <fullName evidence="5">PEP-CTERM protein-sorting domain-containing protein</fullName>
    </recommendedName>
</protein>
<proteinExistence type="predicted"/>
<evidence type="ECO:0000313" key="4">
    <source>
        <dbReference type="Proteomes" id="UP000050863"/>
    </source>
</evidence>
<dbReference type="AlphaFoldDB" id="A0A0R3KMV1"/>
<keyword evidence="1" id="KW-0472">Membrane</keyword>
<keyword evidence="1" id="KW-1133">Transmembrane helix</keyword>
<name>A0A0R3KMV1_9BRAD</name>
<dbReference type="STRING" id="280332.CQ12_04080"/>
<sequence>MNKLNFVGAFLGIAFALSATSAGAAIVNGSFEDNLQAAGTWAIYPNLIGWTGGPNGIELRNNVAGTAYDGVNFIELDTTANSIATQNIVTGIGQTYALSFAYSPRTGVADGSNGIAVYWGGTLLNTYTGTTNANSAWTVYTVNVTGDGSDSLEFRAVGTSDSYGGSLDAVMLTAVPEASTWAMMILGFFGVGFVAYRRKQNGPALRMA</sequence>
<dbReference type="RefSeq" id="WP_057840188.1">
    <property type="nucleotide sequence ID" value="NZ_LLXZ01000215.1"/>
</dbReference>
<dbReference type="Proteomes" id="UP000050863">
    <property type="component" value="Unassembled WGS sequence"/>
</dbReference>
<feature type="signal peptide" evidence="2">
    <location>
        <begin position="1"/>
        <end position="24"/>
    </location>
</feature>
<dbReference type="Gene3D" id="2.60.120.260">
    <property type="entry name" value="Galactose-binding domain-like"/>
    <property type="match status" value="1"/>
</dbReference>
<organism evidence="3 4">
    <name type="scientific">Bradyrhizobium jicamae</name>
    <dbReference type="NCBI Taxonomy" id="280332"/>
    <lineage>
        <taxon>Bacteria</taxon>
        <taxon>Pseudomonadati</taxon>
        <taxon>Pseudomonadota</taxon>
        <taxon>Alphaproteobacteria</taxon>
        <taxon>Hyphomicrobiales</taxon>
        <taxon>Nitrobacteraceae</taxon>
        <taxon>Bradyrhizobium</taxon>
    </lineage>
</organism>
<accession>A0A0R3KMV1</accession>